<proteinExistence type="inferred from homology"/>
<accession>A0A2G0CBT7</accession>
<evidence type="ECO:0000256" key="10">
    <source>
        <dbReference type="PROSITE-ProRule" id="PRU01193"/>
    </source>
</evidence>
<keyword evidence="8 10" id="KW-0472">Membrane</keyword>
<organism evidence="14 15">
    <name type="scientific">Neolewinella marina</name>
    <dbReference type="NCBI Taxonomy" id="438751"/>
    <lineage>
        <taxon>Bacteria</taxon>
        <taxon>Pseudomonadati</taxon>
        <taxon>Bacteroidota</taxon>
        <taxon>Saprospiria</taxon>
        <taxon>Saprospirales</taxon>
        <taxon>Lewinellaceae</taxon>
        <taxon>Neolewinella</taxon>
    </lineage>
</organism>
<dbReference type="AlphaFoldDB" id="A0A2G0CBT7"/>
<dbReference type="EMBL" id="PDLO01000009">
    <property type="protein sequence ID" value="PHK97410.1"/>
    <property type="molecule type" value="Genomic_DNA"/>
</dbReference>
<evidence type="ECO:0000256" key="3">
    <source>
        <dbReference type="ARBA" id="ARBA00022475"/>
    </source>
</evidence>
<comment type="subcellular location">
    <subcellularLocation>
        <location evidence="1">Cell membrane</location>
        <topology evidence="1">Multi-pass membrane protein</topology>
    </subcellularLocation>
</comment>
<feature type="transmembrane region" description="Helical" evidence="11">
    <location>
        <begin position="78"/>
        <end position="97"/>
    </location>
</feature>
<keyword evidence="3" id="KW-1003">Cell membrane</keyword>
<dbReference type="Pfam" id="PF01595">
    <property type="entry name" value="CNNM"/>
    <property type="match status" value="1"/>
</dbReference>
<evidence type="ECO:0000256" key="11">
    <source>
        <dbReference type="SAM" id="Phobius"/>
    </source>
</evidence>
<feature type="transmembrane region" description="Helical" evidence="11">
    <location>
        <begin position="136"/>
        <end position="158"/>
    </location>
</feature>
<evidence type="ECO:0000256" key="8">
    <source>
        <dbReference type="ARBA" id="ARBA00023136"/>
    </source>
</evidence>
<dbReference type="PROSITE" id="PS51846">
    <property type="entry name" value="CNNM"/>
    <property type="match status" value="1"/>
</dbReference>
<dbReference type="Pfam" id="PF00571">
    <property type="entry name" value="CBS"/>
    <property type="match status" value="2"/>
</dbReference>
<dbReference type="FunFam" id="3.10.580.10:FF:000002">
    <property type="entry name" value="Magnesium/cobalt efflux protein CorC"/>
    <property type="match status" value="1"/>
</dbReference>
<evidence type="ECO:0000256" key="6">
    <source>
        <dbReference type="ARBA" id="ARBA00022989"/>
    </source>
</evidence>
<evidence type="ECO:0000256" key="9">
    <source>
        <dbReference type="PROSITE-ProRule" id="PRU00703"/>
    </source>
</evidence>
<evidence type="ECO:0000256" key="1">
    <source>
        <dbReference type="ARBA" id="ARBA00004651"/>
    </source>
</evidence>
<dbReference type="NCBIfam" id="TIGR03520">
    <property type="entry name" value="GldE"/>
    <property type="match status" value="1"/>
</dbReference>
<dbReference type="CDD" id="cd04590">
    <property type="entry name" value="CBS_pair_CorC_HlyC_assoc"/>
    <property type="match status" value="1"/>
</dbReference>
<dbReference type="InterPro" id="IPR016169">
    <property type="entry name" value="FAD-bd_PCMH_sub2"/>
</dbReference>
<evidence type="ECO:0000313" key="15">
    <source>
        <dbReference type="Proteomes" id="UP000226437"/>
    </source>
</evidence>
<dbReference type="PROSITE" id="PS51371">
    <property type="entry name" value="CBS"/>
    <property type="match status" value="2"/>
</dbReference>
<evidence type="ECO:0000256" key="4">
    <source>
        <dbReference type="ARBA" id="ARBA00022692"/>
    </source>
</evidence>
<dbReference type="SMART" id="SM00116">
    <property type="entry name" value="CBS"/>
    <property type="match status" value="2"/>
</dbReference>
<keyword evidence="5" id="KW-0677">Repeat</keyword>
<dbReference type="SUPFAM" id="SSF56176">
    <property type="entry name" value="FAD-binding/transporter-associated domain-like"/>
    <property type="match status" value="1"/>
</dbReference>
<dbReference type="Pfam" id="PF03471">
    <property type="entry name" value="CorC_HlyC"/>
    <property type="match status" value="1"/>
</dbReference>
<keyword evidence="6 10" id="KW-1133">Transmembrane helix</keyword>
<feature type="domain" description="CBS" evidence="12">
    <location>
        <begin position="321"/>
        <end position="379"/>
    </location>
</feature>
<sequence length="482" mass="53968">MDPTDPISLLLPSVLLMSNGLELVLGFAAIGGLLLLSGLVSGSEVAFFSLTPNDYEEMEQENNPVRGILYELREKPRLLLATILIANNFINIAIVLVSEIMLSKIFPDALFANWARTVHESVNFMRQFSEAELSNAIGFLITVIGVTFLLVLFGEVAPKVYASYNKVKLATRMAGPINFLMRVLHPIASSLVQGASFIERRLENHTLDAAAASQEDIDEAIDLTVNADDGGDENQRQDVDILKRIVKFNNVTVRQIMRARGDVVAVESKIDYQQLIAVVRESSYSRIPVFEEDFDKIKGILYVKDLLGHRHEPPDFDWIHLVKEDVLFVPENKKISDLLKEFQTEKTHMAIVVDEYGGTEGIVTLEDVLEEVIGDIQDEFDEEEEIVYQRIDELNFVFEGKTMLNDVYRILKIPAASFEPVKGEAESLGGLVLEILGRIPEAGEEIAFDGYRFQAMSVNTRRIEEVLITLPEPPESDTPSAH</sequence>
<reference evidence="14 15" key="1">
    <citation type="submission" date="2017-10" db="EMBL/GenBank/DDBJ databases">
        <title>The draft genome sequence of Lewinella marina KCTC 32374.</title>
        <authorList>
            <person name="Wang K."/>
        </authorList>
    </citation>
    <scope>NUCLEOTIDE SEQUENCE [LARGE SCALE GENOMIC DNA]</scope>
    <source>
        <strain evidence="14 15">MKG-38</strain>
    </source>
</reference>
<evidence type="ECO:0000259" key="13">
    <source>
        <dbReference type="PROSITE" id="PS51846"/>
    </source>
</evidence>
<dbReference type="OrthoDB" id="9798188at2"/>
<evidence type="ECO:0000313" key="14">
    <source>
        <dbReference type="EMBL" id="PHK97410.1"/>
    </source>
</evidence>
<feature type="domain" description="CBS" evidence="12">
    <location>
        <begin position="257"/>
        <end position="316"/>
    </location>
</feature>
<protein>
    <recommendedName>
        <fullName evidence="16">Gliding motility-associated protein GldE</fullName>
    </recommendedName>
</protein>
<dbReference type="SUPFAM" id="SSF54631">
    <property type="entry name" value="CBS-domain pair"/>
    <property type="match status" value="1"/>
</dbReference>
<comment type="similarity">
    <text evidence="2">Belongs to the UPF0053 family.</text>
</comment>
<dbReference type="PANTHER" id="PTHR22777:SF32">
    <property type="entry name" value="UPF0053 INNER MEMBRANE PROTEIN YFJD"/>
    <property type="match status" value="1"/>
</dbReference>
<dbReference type="Gene3D" id="3.30.465.10">
    <property type="match status" value="1"/>
</dbReference>
<dbReference type="SMART" id="SM01091">
    <property type="entry name" value="CorC_HlyC"/>
    <property type="match status" value="1"/>
</dbReference>
<dbReference type="Gene3D" id="3.10.580.10">
    <property type="entry name" value="CBS-domain"/>
    <property type="match status" value="1"/>
</dbReference>
<dbReference type="InterPro" id="IPR005170">
    <property type="entry name" value="Transptr-assoc_dom"/>
</dbReference>
<dbReference type="InterPro" id="IPR002550">
    <property type="entry name" value="CNNM"/>
</dbReference>
<keyword evidence="15" id="KW-1185">Reference proteome</keyword>
<name>A0A2G0CBT7_9BACT</name>
<evidence type="ECO:0000256" key="5">
    <source>
        <dbReference type="ARBA" id="ARBA00022737"/>
    </source>
</evidence>
<evidence type="ECO:0000259" key="12">
    <source>
        <dbReference type="PROSITE" id="PS51371"/>
    </source>
</evidence>
<dbReference type="InterPro" id="IPR046342">
    <property type="entry name" value="CBS_dom_sf"/>
</dbReference>
<evidence type="ECO:0000256" key="7">
    <source>
        <dbReference type="ARBA" id="ARBA00023122"/>
    </source>
</evidence>
<dbReference type="InterPro" id="IPR044751">
    <property type="entry name" value="Ion_transp-like_CBS"/>
</dbReference>
<keyword evidence="7 9" id="KW-0129">CBS domain</keyword>
<dbReference type="PANTHER" id="PTHR22777">
    <property type="entry name" value="HEMOLYSIN-RELATED"/>
    <property type="match status" value="1"/>
</dbReference>
<feature type="domain" description="CNNM transmembrane" evidence="13">
    <location>
        <begin position="19"/>
        <end position="237"/>
    </location>
</feature>
<dbReference type="GO" id="GO:0050660">
    <property type="term" value="F:flavin adenine dinucleotide binding"/>
    <property type="evidence" value="ECO:0007669"/>
    <property type="project" value="InterPro"/>
</dbReference>
<dbReference type="GO" id="GO:0005886">
    <property type="term" value="C:plasma membrane"/>
    <property type="evidence" value="ECO:0007669"/>
    <property type="project" value="UniProtKB-SubCell"/>
</dbReference>
<feature type="transmembrane region" description="Helical" evidence="11">
    <location>
        <begin position="20"/>
        <end position="40"/>
    </location>
</feature>
<comment type="caution">
    <text evidence="14">The sequence shown here is derived from an EMBL/GenBank/DDBJ whole genome shotgun (WGS) entry which is preliminary data.</text>
</comment>
<dbReference type="InterPro" id="IPR019862">
    <property type="entry name" value="Motility-assoc_prot_GldE"/>
</dbReference>
<keyword evidence="4 10" id="KW-0812">Transmembrane</keyword>
<gene>
    <name evidence="14" type="ORF">CGL56_16540</name>
</gene>
<evidence type="ECO:0000256" key="2">
    <source>
        <dbReference type="ARBA" id="ARBA00006337"/>
    </source>
</evidence>
<dbReference type="Proteomes" id="UP000226437">
    <property type="component" value="Unassembled WGS sequence"/>
</dbReference>
<dbReference type="InterPro" id="IPR036318">
    <property type="entry name" value="FAD-bd_PCMH-like_sf"/>
</dbReference>
<dbReference type="InterPro" id="IPR000644">
    <property type="entry name" value="CBS_dom"/>
</dbReference>
<evidence type="ECO:0008006" key="16">
    <source>
        <dbReference type="Google" id="ProtNLM"/>
    </source>
</evidence>